<dbReference type="Pfam" id="PF00512">
    <property type="entry name" value="HisKA"/>
    <property type="match status" value="1"/>
</dbReference>
<dbReference type="InterPro" id="IPR003594">
    <property type="entry name" value="HATPase_dom"/>
</dbReference>
<evidence type="ECO:0000313" key="16">
    <source>
        <dbReference type="Proteomes" id="UP000199062"/>
    </source>
</evidence>
<dbReference type="InterPro" id="IPR011006">
    <property type="entry name" value="CheY-like_superfamily"/>
</dbReference>
<dbReference type="InterPro" id="IPR050980">
    <property type="entry name" value="2C_sensor_his_kinase"/>
</dbReference>
<dbReference type="Gene3D" id="3.30.450.20">
    <property type="entry name" value="PAS domain"/>
    <property type="match status" value="1"/>
</dbReference>
<name>A0A1I6LY13_9EURY</name>
<feature type="coiled-coil region" evidence="10">
    <location>
        <begin position="244"/>
        <end position="271"/>
    </location>
</feature>
<dbReference type="InterPro" id="IPR013656">
    <property type="entry name" value="PAS_4"/>
</dbReference>
<keyword evidence="5" id="KW-0808">Transferase</keyword>
<evidence type="ECO:0000256" key="4">
    <source>
        <dbReference type="ARBA" id="ARBA00022475"/>
    </source>
</evidence>
<feature type="modified residue" description="4-aspartylphosphate" evidence="9">
    <location>
        <position position="61"/>
    </location>
</feature>
<dbReference type="Proteomes" id="UP000199062">
    <property type="component" value="Unassembled WGS sequence"/>
</dbReference>
<dbReference type="AlphaFoldDB" id="A0A1I6LY13"/>
<dbReference type="InterPro" id="IPR000014">
    <property type="entry name" value="PAS"/>
</dbReference>
<dbReference type="InterPro" id="IPR003661">
    <property type="entry name" value="HisK_dim/P_dom"/>
</dbReference>
<feature type="domain" description="PAC" evidence="14">
    <location>
        <begin position="204"/>
        <end position="260"/>
    </location>
</feature>
<dbReference type="SUPFAM" id="SSF47384">
    <property type="entry name" value="Homodimeric domain of signal transducing histidine kinase"/>
    <property type="match status" value="1"/>
</dbReference>
<evidence type="ECO:0000313" key="15">
    <source>
        <dbReference type="EMBL" id="SFS08361.1"/>
    </source>
</evidence>
<reference evidence="15 16" key="1">
    <citation type="submission" date="2016-10" db="EMBL/GenBank/DDBJ databases">
        <authorList>
            <person name="de Groot N.N."/>
        </authorList>
    </citation>
    <scope>NUCLEOTIDE SEQUENCE [LARGE SCALE GENOMIC DNA]</scope>
    <source>
        <strain evidence="15 16">CGMCC 1.10457</strain>
    </source>
</reference>
<dbReference type="PANTHER" id="PTHR44936:SF10">
    <property type="entry name" value="SENSOR PROTEIN RSTB"/>
    <property type="match status" value="1"/>
</dbReference>
<dbReference type="OrthoDB" id="8127at2157"/>
<feature type="domain" description="Response regulatory" evidence="13">
    <location>
        <begin position="10"/>
        <end position="124"/>
    </location>
</feature>
<dbReference type="CDD" id="cd00082">
    <property type="entry name" value="HisKA"/>
    <property type="match status" value="1"/>
</dbReference>
<dbReference type="Pfam" id="PF02518">
    <property type="entry name" value="HATPase_c"/>
    <property type="match status" value="1"/>
</dbReference>
<dbReference type="PROSITE" id="PS50110">
    <property type="entry name" value="RESPONSE_REGULATORY"/>
    <property type="match status" value="1"/>
</dbReference>
<evidence type="ECO:0000256" key="6">
    <source>
        <dbReference type="ARBA" id="ARBA00022741"/>
    </source>
</evidence>
<sequence length="730" mass="79099">MNVILQQPSSVLVVSENVETVATVRTALADASDTTVRHEPDPGDALDTFVDLDEIGCVVLDESVPDVASFRTELAERDDLLPVVYLAPEADRALLSRLSRFESTTYLPRPVAESVLRKVLEESRERYYRKRVTAEESDMLRAFTSELEIPVFVKDEAGRHLRMTDVPGGADQDAIVGKTDREVYSYDPEAAAEFYADDMRVVEQGVSIHQQDEASGPPGNRHWTRVSKVPWPADDGSNKGLIGVAMDVTDLKEMERRAEQLRERLEQFASYISHDLQNPLNLASGHLEMAREDGDEDALDTAAAALDRVDEMLTDLDHLARQPPRAGGGEYVEVPFVARQLWSFVATEDAELVVEMPEPTRIRAPARELRPLLENLLRNAVEHSSTSPPSHAREDAAGRQPSGEPAVADAPADAVEHSSTSPPSHAREDAAGRQPSGEPSVADAPEDAVEHGSADVTVRVGALDDGFYVGDDGPGIPPSERETVLQRGYTTAEDGSGTGLALVAEVAERNGWSIRITESADGGARFEFRDALVVTEPESAHQTGPSIRLTEESAVPGGDVAGSADYDPSSDTWTVRCDTAGETGPRSCYVAHAVTDGSVRIQARLRTVDHVHDRSSAGLWMGDGLGETDAFGSIGRTVGGQTELVYRPEPGGDLARTVLVENEPHEWFRLERTGETLTCSVSVDGTDWVALDQRRVALADPVRPSLAVSSAVPGDPCEATFSTVRTYELE</sequence>
<evidence type="ECO:0000256" key="11">
    <source>
        <dbReference type="SAM" id="MobiDB-lite"/>
    </source>
</evidence>
<gene>
    <name evidence="15" type="ORF">SAMN05216559_3411</name>
</gene>
<dbReference type="InterPro" id="IPR005467">
    <property type="entry name" value="His_kinase_dom"/>
</dbReference>
<feature type="compositionally biased region" description="Low complexity" evidence="11">
    <location>
        <begin position="404"/>
        <end position="413"/>
    </location>
</feature>
<dbReference type="RefSeq" id="WP_089817896.1">
    <property type="nucleotide sequence ID" value="NZ_FOZK01000003.1"/>
</dbReference>
<keyword evidence="16" id="KW-1185">Reference proteome</keyword>
<dbReference type="CDD" id="cd00075">
    <property type="entry name" value="HATPase"/>
    <property type="match status" value="1"/>
</dbReference>
<evidence type="ECO:0000259" key="12">
    <source>
        <dbReference type="PROSITE" id="PS50109"/>
    </source>
</evidence>
<dbReference type="GO" id="GO:0005886">
    <property type="term" value="C:plasma membrane"/>
    <property type="evidence" value="ECO:0007669"/>
    <property type="project" value="UniProtKB-SubCell"/>
</dbReference>
<dbReference type="Gene3D" id="1.10.287.130">
    <property type="match status" value="1"/>
</dbReference>
<dbReference type="Pfam" id="PF08448">
    <property type="entry name" value="PAS_4"/>
    <property type="match status" value="1"/>
</dbReference>
<dbReference type="GO" id="GO:0000155">
    <property type="term" value="F:phosphorelay sensor kinase activity"/>
    <property type="evidence" value="ECO:0007669"/>
    <property type="project" value="InterPro"/>
</dbReference>
<dbReference type="SMART" id="SM00387">
    <property type="entry name" value="HATPase_c"/>
    <property type="match status" value="1"/>
</dbReference>
<comment type="catalytic activity">
    <reaction evidence="1">
        <text>ATP + protein L-histidine = ADP + protein N-phospho-L-histidine.</text>
        <dbReference type="EC" id="2.7.13.3"/>
    </reaction>
</comment>
<keyword evidence="4" id="KW-0472">Membrane</keyword>
<keyword evidence="8" id="KW-0067">ATP-binding</keyword>
<dbReference type="InterPro" id="IPR001789">
    <property type="entry name" value="Sig_transdc_resp-reg_receiver"/>
</dbReference>
<evidence type="ECO:0000256" key="10">
    <source>
        <dbReference type="SAM" id="Coils"/>
    </source>
</evidence>
<accession>A0A1I6LY13</accession>
<dbReference type="InterPro" id="IPR035965">
    <property type="entry name" value="PAS-like_dom_sf"/>
</dbReference>
<dbReference type="EMBL" id="FOZK01000003">
    <property type="protein sequence ID" value="SFS08361.1"/>
    <property type="molecule type" value="Genomic_DNA"/>
</dbReference>
<evidence type="ECO:0000259" key="14">
    <source>
        <dbReference type="PROSITE" id="PS50113"/>
    </source>
</evidence>
<dbReference type="Gene3D" id="2.60.120.200">
    <property type="match status" value="1"/>
</dbReference>
<evidence type="ECO:0000259" key="13">
    <source>
        <dbReference type="PROSITE" id="PS50110"/>
    </source>
</evidence>
<dbReference type="SUPFAM" id="SSF52172">
    <property type="entry name" value="CheY-like"/>
    <property type="match status" value="1"/>
</dbReference>
<feature type="domain" description="Histidine kinase" evidence="12">
    <location>
        <begin position="271"/>
        <end position="534"/>
    </location>
</feature>
<keyword evidence="4" id="KW-1003">Cell membrane</keyword>
<dbReference type="Gene3D" id="3.30.565.10">
    <property type="entry name" value="Histidine kinase-like ATPase, C-terminal domain"/>
    <property type="match status" value="1"/>
</dbReference>
<dbReference type="Gene3D" id="3.40.50.2300">
    <property type="match status" value="1"/>
</dbReference>
<dbReference type="SUPFAM" id="SSF55874">
    <property type="entry name" value="ATPase domain of HSP90 chaperone/DNA topoisomerase II/histidine kinase"/>
    <property type="match status" value="1"/>
</dbReference>
<proteinExistence type="predicted"/>
<keyword evidence="7" id="KW-0418">Kinase</keyword>
<evidence type="ECO:0000256" key="8">
    <source>
        <dbReference type="ARBA" id="ARBA00022840"/>
    </source>
</evidence>
<evidence type="ECO:0000256" key="3">
    <source>
        <dbReference type="ARBA" id="ARBA00012438"/>
    </source>
</evidence>
<dbReference type="EC" id="2.7.13.3" evidence="3"/>
<dbReference type="PANTHER" id="PTHR44936">
    <property type="entry name" value="SENSOR PROTEIN CREC"/>
    <property type="match status" value="1"/>
</dbReference>
<organism evidence="15 16">
    <name type="scientific">Halomicrobium zhouii</name>
    <dbReference type="NCBI Taxonomy" id="767519"/>
    <lineage>
        <taxon>Archaea</taxon>
        <taxon>Methanobacteriati</taxon>
        <taxon>Methanobacteriota</taxon>
        <taxon>Stenosarchaea group</taxon>
        <taxon>Halobacteria</taxon>
        <taxon>Halobacteriales</taxon>
        <taxon>Haloarculaceae</taxon>
        <taxon>Halomicrobium</taxon>
    </lineage>
</organism>
<dbReference type="InterPro" id="IPR036097">
    <property type="entry name" value="HisK_dim/P_sf"/>
</dbReference>
<dbReference type="GO" id="GO:0005524">
    <property type="term" value="F:ATP binding"/>
    <property type="evidence" value="ECO:0007669"/>
    <property type="project" value="UniProtKB-KW"/>
</dbReference>
<evidence type="ECO:0000256" key="9">
    <source>
        <dbReference type="PROSITE-ProRule" id="PRU00169"/>
    </source>
</evidence>
<dbReference type="STRING" id="767519.SAMN05216559_3411"/>
<evidence type="ECO:0000256" key="7">
    <source>
        <dbReference type="ARBA" id="ARBA00022777"/>
    </source>
</evidence>
<dbReference type="InterPro" id="IPR036890">
    <property type="entry name" value="HATPase_C_sf"/>
</dbReference>
<dbReference type="SMART" id="SM00388">
    <property type="entry name" value="HisKA"/>
    <property type="match status" value="1"/>
</dbReference>
<protein>
    <recommendedName>
        <fullName evidence="3">histidine kinase</fullName>
        <ecNumber evidence="3">2.7.13.3</ecNumber>
    </recommendedName>
</protein>
<comment type="subcellular location">
    <subcellularLocation>
        <location evidence="2">Cell membrane</location>
        <topology evidence="2">Multi-pass membrane protein</topology>
    </subcellularLocation>
</comment>
<evidence type="ECO:0000256" key="5">
    <source>
        <dbReference type="ARBA" id="ARBA00022679"/>
    </source>
</evidence>
<evidence type="ECO:0000256" key="1">
    <source>
        <dbReference type="ARBA" id="ARBA00000085"/>
    </source>
</evidence>
<dbReference type="NCBIfam" id="TIGR00229">
    <property type="entry name" value="sensory_box"/>
    <property type="match status" value="1"/>
</dbReference>
<feature type="region of interest" description="Disordered" evidence="11">
    <location>
        <begin position="381"/>
        <end position="452"/>
    </location>
</feature>
<keyword evidence="10" id="KW-0175">Coiled coil</keyword>
<dbReference type="PROSITE" id="PS50109">
    <property type="entry name" value="HIS_KIN"/>
    <property type="match status" value="1"/>
</dbReference>
<evidence type="ECO:0000256" key="2">
    <source>
        <dbReference type="ARBA" id="ARBA00004651"/>
    </source>
</evidence>
<dbReference type="PROSITE" id="PS50113">
    <property type="entry name" value="PAC"/>
    <property type="match status" value="1"/>
</dbReference>
<dbReference type="InterPro" id="IPR000700">
    <property type="entry name" value="PAS-assoc_C"/>
</dbReference>
<keyword evidence="6" id="KW-0547">Nucleotide-binding</keyword>
<dbReference type="SUPFAM" id="SSF55785">
    <property type="entry name" value="PYP-like sensor domain (PAS domain)"/>
    <property type="match status" value="1"/>
</dbReference>
<keyword evidence="9" id="KW-0597">Phosphoprotein</keyword>